<sequence length="105" mass="11562">MGETGTVQIKHVPAQERYEAYVAAEDGTDVQVGYLDYVTEIEQVVLTHTVVFERFSGHGYAGQLVKAVLDDIRPSGNKVVPVCSYVESYVGKHPEYADMAVSVPR</sequence>
<protein>
    <submittedName>
        <fullName evidence="1">N-acetyltransferase</fullName>
    </submittedName>
</protein>
<dbReference type="InterPro" id="IPR045057">
    <property type="entry name" value="Gcn5-rel_NAT"/>
</dbReference>
<name>A0A857M7S3_9ACTN</name>
<evidence type="ECO:0000313" key="1">
    <source>
        <dbReference type="EMBL" id="QHN38424.1"/>
    </source>
</evidence>
<dbReference type="Gene3D" id="3.40.630.30">
    <property type="match status" value="1"/>
</dbReference>
<dbReference type="SUPFAM" id="SSF55729">
    <property type="entry name" value="Acyl-CoA N-acyltransferases (Nat)"/>
    <property type="match status" value="1"/>
</dbReference>
<dbReference type="PANTHER" id="PTHR31435">
    <property type="entry name" value="PROTEIN NATD1"/>
    <property type="match status" value="1"/>
</dbReference>
<organism evidence="1">
    <name type="scientific">Gordonia amarae</name>
    <dbReference type="NCBI Taxonomy" id="36821"/>
    <lineage>
        <taxon>Bacteria</taxon>
        <taxon>Bacillati</taxon>
        <taxon>Actinomycetota</taxon>
        <taxon>Actinomycetes</taxon>
        <taxon>Mycobacteriales</taxon>
        <taxon>Gordoniaceae</taxon>
        <taxon>Gordonia</taxon>
    </lineage>
</organism>
<dbReference type="PROSITE" id="PS51729">
    <property type="entry name" value="GNAT_YJDJ"/>
    <property type="match status" value="1"/>
</dbReference>
<reference evidence="1" key="1">
    <citation type="journal article" date="2021" name="Nat. Microbiol.">
        <title>Cocultivation of an ultrasmall environmental parasitic bacterium with lytic ability against bacteria associated with wastewater foams.</title>
        <authorList>
            <person name="Batinovic S."/>
            <person name="Rose J.J.A."/>
            <person name="Ratcliffe J."/>
            <person name="Seviour R.J."/>
            <person name="Petrovski S."/>
        </authorList>
    </citation>
    <scope>NUCLEOTIDE SEQUENCE</scope>
    <source>
        <strain evidence="1">CON44</strain>
    </source>
</reference>
<proteinExistence type="predicted"/>
<dbReference type="RefSeq" id="WP_005191509.1">
    <property type="nucleotide sequence ID" value="NZ_CP045804.1"/>
</dbReference>
<dbReference type="InterPro" id="IPR031165">
    <property type="entry name" value="GNAT_YJDJ"/>
</dbReference>
<dbReference type="EMBL" id="CP045810">
    <property type="protein sequence ID" value="QHN38424.1"/>
    <property type="molecule type" value="Genomic_DNA"/>
</dbReference>
<dbReference type="AlphaFoldDB" id="A0A857M7S3"/>
<accession>A0A857M7S3</accession>
<dbReference type="InterPro" id="IPR016181">
    <property type="entry name" value="Acyl_CoA_acyltransferase"/>
</dbReference>
<dbReference type="Pfam" id="PF14542">
    <property type="entry name" value="Acetyltransf_CG"/>
    <property type="match status" value="1"/>
</dbReference>
<dbReference type="PANTHER" id="PTHR31435:SF10">
    <property type="entry name" value="BSR4717 PROTEIN"/>
    <property type="match status" value="1"/>
</dbReference>
<gene>
    <name evidence="1" type="ORF">GII30_03820</name>
</gene>